<sequence>MFGSIGSFITAENFYLHKTSSQREALSYINKNYSKDDAVYVYWNNLPGFRLYNNMYKYNFKATEGTDQRYSSKNYEEYYHNLHNDFSEISKHRRVWLVYNTKFLTDIGDKIDTPDWYYTKNLSPTDHLLKEFLKTHKPLKKYVTKDIAVYLLEFKPKKR</sequence>
<dbReference type="EMBL" id="BAABAK010000001">
    <property type="protein sequence ID" value="GAA3950107.1"/>
    <property type="molecule type" value="Genomic_DNA"/>
</dbReference>
<name>A0ABP7NM28_9SPHI</name>
<reference evidence="2" key="1">
    <citation type="journal article" date="2019" name="Int. J. Syst. Evol. Microbiol.">
        <title>The Global Catalogue of Microorganisms (GCM) 10K type strain sequencing project: providing services to taxonomists for standard genome sequencing and annotation.</title>
        <authorList>
            <consortium name="The Broad Institute Genomics Platform"/>
            <consortium name="The Broad Institute Genome Sequencing Center for Infectious Disease"/>
            <person name="Wu L."/>
            <person name="Ma J."/>
        </authorList>
    </citation>
    <scope>NUCLEOTIDE SEQUENCE [LARGE SCALE GENOMIC DNA]</scope>
    <source>
        <strain evidence="2">JCM 17338</strain>
    </source>
</reference>
<accession>A0ABP7NM28</accession>
<proteinExistence type="predicted"/>
<protein>
    <submittedName>
        <fullName evidence="1">Uncharacterized protein</fullName>
    </submittedName>
</protein>
<dbReference type="Proteomes" id="UP001501081">
    <property type="component" value="Unassembled WGS sequence"/>
</dbReference>
<gene>
    <name evidence="1" type="ORF">GCM10022246_00840</name>
</gene>
<evidence type="ECO:0000313" key="1">
    <source>
        <dbReference type="EMBL" id="GAA3950107.1"/>
    </source>
</evidence>
<organism evidence="1 2">
    <name type="scientific">Pedobacter ginsengiterrae</name>
    <dbReference type="NCBI Taxonomy" id="871696"/>
    <lineage>
        <taxon>Bacteria</taxon>
        <taxon>Pseudomonadati</taxon>
        <taxon>Bacteroidota</taxon>
        <taxon>Sphingobacteriia</taxon>
        <taxon>Sphingobacteriales</taxon>
        <taxon>Sphingobacteriaceae</taxon>
        <taxon>Pedobacter</taxon>
    </lineage>
</organism>
<evidence type="ECO:0000313" key="2">
    <source>
        <dbReference type="Proteomes" id="UP001501081"/>
    </source>
</evidence>
<keyword evidence="2" id="KW-1185">Reference proteome</keyword>
<comment type="caution">
    <text evidence="1">The sequence shown here is derived from an EMBL/GenBank/DDBJ whole genome shotgun (WGS) entry which is preliminary data.</text>
</comment>